<dbReference type="EMBL" id="QGNW01002684">
    <property type="protein sequence ID" value="RVW12724.1"/>
    <property type="molecule type" value="Genomic_DNA"/>
</dbReference>
<feature type="region of interest" description="Disordered" evidence="1">
    <location>
        <begin position="1"/>
        <end position="33"/>
    </location>
</feature>
<dbReference type="AlphaFoldDB" id="A0A438BP38"/>
<dbReference type="Pfam" id="PF03080">
    <property type="entry name" value="Neprosin"/>
    <property type="match status" value="1"/>
</dbReference>
<dbReference type="InterPro" id="IPR025521">
    <property type="entry name" value="Neprosin_propep"/>
</dbReference>
<name>A0A438BP38_VITVI</name>
<reference evidence="3 4" key="1">
    <citation type="journal article" date="2018" name="PLoS Genet.">
        <title>Population sequencing reveals clonal diversity and ancestral inbreeding in the grapevine cultivar Chardonnay.</title>
        <authorList>
            <person name="Roach M.J."/>
            <person name="Johnson D.L."/>
            <person name="Bohlmann J."/>
            <person name="van Vuuren H.J."/>
            <person name="Jones S.J."/>
            <person name="Pretorius I.S."/>
            <person name="Schmidt S.A."/>
            <person name="Borneman A.R."/>
        </authorList>
    </citation>
    <scope>NUCLEOTIDE SEQUENCE [LARGE SCALE GENOMIC DNA]</scope>
    <source>
        <strain evidence="4">cv. Chardonnay</strain>
        <tissue evidence="3">Leaf</tissue>
    </source>
</reference>
<evidence type="ECO:0000313" key="4">
    <source>
        <dbReference type="Proteomes" id="UP000288805"/>
    </source>
</evidence>
<dbReference type="InterPro" id="IPR053168">
    <property type="entry name" value="Glutamic_endopeptidase"/>
</dbReference>
<organism evidence="3 4">
    <name type="scientific">Vitis vinifera</name>
    <name type="common">Grape</name>
    <dbReference type="NCBI Taxonomy" id="29760"/>
    <lineage>
        <taxon>Eukaryota</taxon>
        <taxon>Viridiplantae</taxon>
        <taxon>Streptophyta</taxon>
        <taxon>Embryophyta</taxon>
        <taxon>Tracheophyta</taxon>
        <taxon>Spermatophyta</taxon>
        <taxon>Magnoliopsida</taxon>
        <taxon>eudicotyledons</taxon>
        <taxon>Gunneridae</taxon>
        <taxon>Pentapetalae</taxon>
        <taxon>rosids</taxon>
        <taxon>Vitales</taxon>
        <taxon>Vitaceae</taxon>
        <taxon>Viteae</taxon>
        <taxon>Vitis</taxon>
    </lineage>
</organism>
<dbReference type="InterPro" id="IPR004314">
    <property type="entry name" value="Neprosin"/>
</dbReference>
<feature type="domain" description="Neprosin PEP catalytic" evidence="2">
    <location>
        <begin position="283"/>
        <end position="540"/>
    </location>
</feature>
<dbReference type="Pfam" id="PF14365">
    <property type="entry name" value="Neprosin_AP"/>
    <property type="match status" value="1"/>
</dbReference>
<sequence>MAISEGEWRRAQDLKGEPSARKPRHWASGRAGKGGGDYSWGARIAQGQDLGGGWLLNRSIHQKPDQPVHWFSGSDGSRPVQKLPGSNDRTRKYSLWDMENTDIFPIIFITHHGVLVYTPTPTSIRDHQLTILMSSRVEMRVVVVLALLFWGISHEVEGGRELERELRRLNKPAIKSFQACTLRFFHFFFLLVQTEYGDIFDCVDINKQPALDHPLLKNHKVQKRPSVFPRGLGHKTSAKTQSSIIGLPDGGCPEGTVPIKRITKRDLVWMKSLKDNTKHFHPVDAKTPGFHQAYTRQSPGTYYGAQGGISLHKEPATDYQSHRSVITVSGGSPDKLNAIQVGWTVNKAAYGDGATRMFISWTADNFGKTGCRDLLCPGFVQVDKSVAPGMVFQQLSTIDGAQHDYYFSIFQNNSTDENWWLMGWPEEKIIGYWPKTLFPDMKESFTSLEWGGYVQVKDPNTKEYPQMGSGVFPEEGYGKAAYFKFIKLMKNSAGEFQDVSPKEVVTFNDRPTCYRVGPRAELLYWPGYHFFYGGPGGNCGH</sequence>
<accession>A0A438BP38</accession>
<dbReference type="Gene3D" id="3.90.1320.10">
    <property type="entry name" value="Outer-capsid protein sigma 3, large lobe"/>
    <property type="match status" value="1"/>
</dbReference>
<proteinExistence type="predicted"/>
<dbReference type="PROSITE" id="PS52045">
    <property type="entry name" value="NEPROSIN_PEP_CD"/>
    <property type="match status" value="1"/>
</dbReference>
<evidence type="ECO:0000259" key="2">
    <source>
        <dbReference type="PROSITE" id="PS52045"/>
    </source>
</evidence>
<gene>
    <name evidence="3" type="ORF">CK203_111678</name>
</gene>
<dbReference type="Proteomes" id="UP000288805">
    <property type="component" value="Unassembled WGS sequence"/>
</dbReference>
<feature type="compositionally biased region" description="Basic and acidic residues" evidence="1">
    <location>
        <begin position="1"/>
        <end position="20"/>
    </location>
</feature>
<evidence type="ECO:0000256" key="1">
    <source>
        <dbReference type="SAM" id="MobiDB-lite"/>
    </source>
</evidence>
<evidence type="ECO:0000313" key="3">
    <source>
        <dbReference type="EMBL" id="RVW12724.1"/>
    </source>
</evidence>
<comment type="caution">
    <text evidence="3">The sequence shown here is derived from an EMBL/GenBank/DDBJ whole genome shotgun (WGS) entry which is preliminary data.</text>
</comment>
<protein>
    <recommendedName>
        <fullName evidence="2">Neprosin PEP catalytic domain-containing protein</fullName>
    </recommendedName>
</protein>
<dbReference type="PANTHER" id="PTHR31589:SF223">
    <property type="entry name" value="PROTEIN, PUTATIVE (DUF239)-RELATED"/>
    <property type="match status" value="1"/>
</dbReference>
<dbReference type="PANTHER" id="PTHR31589">
    <property type="entry name" value="PROTEIN, PUTATIVE (DUF239)-RELATED-RELATED"/>
    <property type="match status" value="1"/>
</dbReference>